<reference evidence="2 3" key="1">
    <citation type="submission" date="2019-01" db="EMBL/GenBank/DDBJ databases">
        <authorList>
            <person name="Brito A."/>
        </authorList>
    </citation>
    <scope>NUCLEOTIDE SEQUENCE [LARGE SCALE GENOMIC DNA]</scope>
    <source>
        <strain evidence="2">1</strain>
    </source>
</reference>
<feature type="region of interest" description="Disordered" evidence="1">
    <location>
        <begin position="606"/>
        <end position="630"/>
    </location>
</feature>
<dbReference type="Gene3D" id="2.150.10.10">
    <property type="entry name" value="Serralysin-like metalloprotease, C-terminal"/>
    <property type="match status" value="1"/>
</dbReference>
<evidence type="ECO:0000256" key="1">
    <source>
        <dbReference type="SAM" id="MobiDB-lite"/>
    </source>
</evidence>
<dbReference type="PANTHER" id="PTHR11319:SF35">
    <property type="entry name" value="OUTER MEMBRANE PROTEIN PMPC-RELATED"/>
    <property type="match status" value="1"/>
</dbReference>
<dbReference type="Gene3D" id="2.160.20.10">
    <property type="entry name" value="Single-stranded right-handed beta-helix, Pectin lyase-like"/>
    <property type="match status" value="1"/>
</dbReference>
<gene>
    <name evidence="2" type="ORF">H1P_6310003</name>
</gene>
<evidence type="ECO:0000313" key="3">
    <source>
        <dbReference type="Proteomes" id="UP000320055"/>
    </source>
</evidence>
<sequence length="757" mass="80284">MAIITVTNNANQSEGSLRSAIQTAQSGDTIKFSSSLANQTISLDKFIGIDKSLTIDGSDVPGLTISGGEQTNIFRLAQKNKNLTVQNLTLADSHHKEGTGGAIWATENSNLNLNNVEVINNISQGAAIHGQEGTNITVTNSTFENNDGTLNGQSTKSHSAGGISLFGGGSLTVNNSKFYDNQGYGGGAIRVAISDVNITDSEFVGNDSTSGADKTFVDVPGGGGALYIDGASVPLDDRFAPPENFDLRKPESGNIIISNNLFEKNRAAGEGGGILAYGYNQDRVIIKNNEINNNEVIDNIQGNARGGGIRASGFIEIDNTTITNNKAENGGGLYWQGEVPAKISNSILANNQAVNGGAIYDGLWSAEIEIINTNFDSNSATNEGGVFYSKTNRPVSFQNSQFTNNTPDNINDVSLDSNFPDISSGSKSNNNIFGSEQNSYLVGLNGDDSLTGNGGNDYLDGGANEDHLIGGTGNDTLIGGSNRNYLDGGEGDDIFVGGDGQDVMQGGGGKDTFVIGDANKIFYNNQPWYDHAFIEDFQPGEDTMELKGQPSDYRVDYASNQGRSGTGIFSSSGMIALIEKISPDDFSLNASYINYINGNNTANNNSSMALTQDSSEDNSVELTQNSSDNSPIELTQNSSFSGQPGYVAAEHNGLIIWNNDDTWHIEATGDLDGSNFTGQIIIDGLIQNLDTNNLENNDRVGFVDNSNQILEFDLKVLERGKDTISFDVTDETSLSLDLGDNNDVSVKAGASLEEINV</sequence>
<proteinExistence type="predicted"/>
<dbReference type="Proteomes" id="UP000320055">
    <property type="component" value="Unassembled WGS sequence"/>
</dbReference>
<dbReference type="SUPFAM" id="SSF51120">
    <property type="entry name" value="beta-Roll"/>
    <property type="match status" value="1"/>
</dbReference>
<dbReference type="GO" id="GO:0005509">
    <property type="term" value="F:calcium ion binding"/>
    <property type="evidence" value="ECO:0007669"/>
    <property type="project" value="InterPro"/>
</dbReference>
<organism evidence="2 3">
    <name type="scientific">Hyella patelloides LEGE 07179</name>
    <dbReference type="NCBI Taxonomy" id="945734"/>
    <lineage>
        <taxon>Bacteria</taxon>
        <taxon>Bacillati</taxon>
        <taxon>Cyanobacteriota</taxon>
        <taxon>Cyanophyceae</taxon>
        <taxon>Pleurocapsales</taxon>
        <taxon>Hyellaceae</taxon>
        <taxon>Hyella</taxon>
    </lineage>
</organism>
<dbReference type="OrthoDB" id="463714at2"/>
<dbReference type="PANTHER" id="PTHR11319">
    <property type="entry name" value="G PROTEIN-COUPLED RECEPTOR-RELATED"/>
    <property type="match status" value="1"/>
</dbReference>
<dbReference type="InterPro" id="IPR011049">
    <property type="entry name" value="Serralysin-like_metalloprot_C"/>
</dbReference>
<dbReference type="InterPro" id="IPR012334">
    <property type="entry name" value="Pectin_lyas_fold"/>
</dbReference>
<dbReference type="EMBL" id="CAACVJ010000592">
    <property type="protein sequence ID" value="VEP17656.1"/>
    <property type="molecule type" value="Genomic_DNA"/>
</dbReference>
<dbReference type="InterPro" id="IPR006626">
    <property type="entry name" value="PbH1"/>
</dbReference>
<keyword evidence="3" id="KW-1185">Reference proteome</keyword>
<dbReference type="Pfam" id="PF00353">
    <property type="entry name" value="HemolysinCabind"/>
    <property type="match status" value="2"/>
</dbReference>
<name>A0A563W1W2_9CYAN</name>
<dbReference type="SMART" id="SM00710">
    <property type="entry name" value="PbH1"/>
    <property type="match status" value="9"/>
</dbReference>
<dbReference type="InterPro" id="IPR011050">
    <property type="entry name" value="Pectin_lyase_fold/virulence"/>
</dbReference>
<dbReference type="AlphaFoldDB" id="A0A563W1W2"/>
<dbReference type="InterPro" id="IPR001343">
    <property type="entry name" value="Hemolysn_Ca-bd"/>
</dbReference>
<dbReference type="PRINTS" id="PR00313">
    <property type="entry name" value="CABNDNGRPT"/>
</dbReference>
<evidence type="ECO:0000313" key="2">
    <source>
        <dbReference type="EMBL" id="VEP17656.1"/>
    </source>
</evidence>
<dbReference type="SUPFAM" id="SSF51126">
    <property type="entry name" value="Pectin lyase-like"/>
    <property type="match status" value="2"/>
</dbReference>
<protein>
    <submittedName>
        <fullName evidence="2">Uncharacterized protein</fullName>
    </submittedName>
</protein>
<feature type="compositionally biased region" description="Polar residues" evidence="1">
    <location>
        <begin position="620"/>
        <end position="630"/>
    </location>
</feature>
<dbReference type="RefSeq" id="WP_144876035.1">
    <property type="nucleotide sequence ID" value="NZ_LR214365.1"/>
</dbReference>
<accession>A0A563W1W2</accession>